<accession>A0A0H4M945</accession>
<dbReference type="GeneID" id="25067861"/>
<dbReference type="InterPro" id="IPR016029">
    <property type="entry name" value="Inner_layer_core_VP3_Reovir"/>
</dbReference>
<evidence type="ECO:0000313" key="4">
    <source>
        <dbReference type="EMBL" id="AKP24098.1"/>
    </source>
</evidence>
<dbReference type="InterPro" id="IPR002614">
    <property type="entry name" value="Inner_layer_core_VP3_Orbivir"/>
</dbReference>
<gene>
    <name evidence="4" type="primary">VP2</name>
</gene>
<dbReference type="EMBL" id="KP268785">
    <property type="protein sequence ID" value="AKP24098.1"/>
    <property type="molecule type" value="Genomic_RNA"/>
</dbReference>
<dbReference type="OrthoDB" id="888at10239"/>
<feature type="region of interest" description="Disordered" evidence="3">
    <location>
        <begin position="1"/>
        <end position="27"/>
    </location>
</feature>
<keyword evidence="5" id="KW-1185">Reference proteome</keyword>
<dbReference type="SUPFAM" id="SSF56831">
    <property type="entry name" value="Reovirus inner layer core protein p3"/>
    <property type="match status" value="1"/>
</dbReference>
<comment type="subcellular location">
    <subcellularLocation>
        <location evidence="1">Virion</location>
    </subcellularLocation>
</comment>
<protein>
    <submittedName>
        <fullName evidence="4">Inner core protein</fullName>
    </submittedName>
</protein>
<organism evidence="4 5">
    <name type="scientific">Chobar Gorge virus</name>
    <dbReference type="NCBI Taxonomy" id="1679172"/>
    <lineage>
        <taxon>Viruses</taxon>
        <taxon>Riboviria</taxon>
        <taxon>Orthornavirae</taxon>
        <taxon>Duplornaviricota</taxon>
        <taxon>Resentoviricetes</taxon>
        <taxon>Reovirales</taxon>
        <taxon>Sedoreoviridae</taxon>
        <taxon>Orbivirus</taxon>
        <taxon>Orbivirus chobarense</taxon>
    </lineage>
</organism>
<dbReference type="Pfam" id="PF01700">
    <property type="entry name" value="Orbi_VP3"/>
    <property type="match status" value="1"/>
</dbReference>
<dbReference type="GO" id="GO:0005198">
    <property type="term" value="F:structural molecule activity"/>
    <property type="evidence" value="ECO:0007669"/>
    <property type="project" value="InterPro"/>
</dbReference>
<reference evidence="4 5" key="1">
    <citation type="journal article" date="2015" name="Viruses">
        <title>Genetic characterization of the tick-borne orbiviruses.</title>
        <authorList>
            <person name="Belaganahalli M.N."/>
            <person name="Maan S."/>
            <person name="Maan N.S."/>
            <person name="Brownlie J."/>
            <person name="Tesh R."/>
            <person name="Attoui H."/>
            <person name="Mertens P.P."/>
        </authorList>
    </citation>
    <scope>NUCLEOTIDE SEQUENCE [LARGE SCALE GENOMIC DNA]</scope>
    <source>
        <strain evidence="4">NEP1970/01</strain>
    </source>
</reference>
<dbReference type="Proteomes" id="UP000203081">
    <property type="component" value="Genome"/>
</dbReference>
<evidence type="ECO:0000256" key="3">
    <source>
        <dbReference type="SAM" id="MobiDB-lite"/>
    </source>
</evidence>
<keyword evidence="2" id="KW-0946">Virion</keyword>
<dbReference type="RefSeq" id="YP_009158902.1">
    <property type="nucleotide sequence ID" value="NC_027554.1"/>
</dbReference>
<evidence type="ECO:0000256" key="1">
    <source>
        <dbReference type="ARBA" id="ARBA00004328"/>
    </source>
</evidence>
<dbReference type="GO" id="GO:0044423">
    <property type="term" value="C:virion component"/>
    <property type="evidence" value="ECO:0007669"/>
    <property type="project" value="UniProtKB-KW"/>
</dbReference>
<dbReference type="KEGG" id="vg:25067861"/>
<evidence type="ECO:0000256" key="2">
    <source>
        <dbReference type="ARBA" id="ARBA00022844"/>
    </source>
</evidence>
<evidence type="ECO:0000313" key="5">
    <source>
        <dbReference type="Proteomes" id="UP000203081"/>
    </source>
</evidence>
<sequence length="909" mass="103267">MAEQAAAADQRRRNPDPTAAPYLRGEEVRDDNGPLLSVFALQEIINKVREAQTRLASSVAETPTASPQVEAVLKGISDLDSVKGYTIQNTVPISYIHEAVQSDERFFRIDRHMLETSAVAADVDCDDPQGLITAIVKRIHYYRDKGSFLLWNTPTHFIEGREVVDQAALGVDIDSLLRAVHPRERHRIQRELEMHLVMNAEVRGVQVDTYTTALPQTVYEVHRQLTEYVLEGQRGVFHESMRWLQMYGEFKDLEFSEELLTDIYCTDTIYCMSYHLPVNPTVIWEVPRCGVANLLMNAALGIPTGRYINPSPKIASITVTSRVTTTSAFSQMQSIVPTEAQMNDVRKIYLALMFPNQIVIDVRAEPGNTVDQVVHAVAGVVGKLMFSFGPNIFNITARTARLLDRACSMYIRMTTDDRRTIRHGRTGDPLDFLIIQGQRQVDCNQLANDPHTGAGYNAWRVDDLGDRECPYPHVRRFIKYLGYTPEDIIDERFTGQDHRFPLMDLLGNVLAVAGHTNERNYLEGMLQHHVVRFAHISQICNRDLSSAFSAPDDRFAQLGEQIGNGWIAGDGPLVLDVSYHAIWFAYKMRFLPISRPDMQLTQPLIESIYGSQISIAKYQAQRIDDFVRENPESFPGIRPMDVWKCVVSELPEAIRHVLELVGQHAFINGRDINLWKYTPAMQESLPLLCERAAWDAFRGPEAVMFTREVYLHREIIPEFTLEDVEKFRRDAEYYTNIHLNTPPADERVYLNRSSMLQRAGEGRLNIAMRRYLDDGLYVQVGNILRPLRFQVYKALPPLDVREALPYTYTRIKNDGPTARVNVSLSKSVHGFLMLYTADEQAFPDEMTTLVPAVCLTYIKTPDMPFQRVTIDDALGVVMRDVMAVRGKIRIHDLTAALKAGSKFASPQLD</sequence>
<name>A0A0H4M945_9REOV</name>
<proteinExistence type="predicted"/>